<dbReference type="GO" id="GO:0005886">
    <property type="term" value="C:plasma membrane"/>
    <property type="evidence" value="ECO:0007669"/>
    <property type="project" value="UniProtKB-SubCell"/>
</dbReference>
<dbReference type="PANTHER" id="PTHR30250:SF11">
    <property type="entry name" value="O-ANTIGEN TRANSPORTER-RELATED"/>
    <property type="match status" value="1"/>
</dbReference>
<feature type="transmembrane region" description="Helical" evidence="6">
    <location>
        <begin position="254"/>
        <end position="276"/>
    </location>
</feature>
<keyword evidence="4 6" id="KW-1133">Transmembrane helix</keyword>
<feature type="transmembrane region" description="Helical" evidence="6">
    <location>
        <begin position="12"/>
        <end position="32"/>
    </location>
</feature>
<feature type="transmembrane region" description="Helical" evidence="6">
    <location>
        <begin position="398"/>
        <end position="416"/>
    </location>
</feature>
<evidence type="ECO:0000256" key="4">
    <source>
        <dbReference type="ARBA" id="ARBA00022989"/>
    </source>
</evidence>
<organism evidence="7 8">
    <name type="scientific">Candidatus Merdimorpha stercoravium</name>
    <dbReference type="NCBI Taxonomy" id="2840863"/>
    <lineage>
        <taxon>Bacteria</taxon>
        <taxon>Pseudomonadati</taxon>
        <taxon>Bacteroidota</taxon>
        <taxon>Flavobacteriia</taxon>
        <taxon>Flavobacteriales</taxon>
        <taxon>Candidatus Merdimorpha</taxon>
    </lineage>
</organism>
<feature type="transmembrane region" description="Helical" evidence="6">
    <location>
        <begin position="185"/>
        <end position="206"/>
    </location>
</feature>
<feature type="transmembrane region" description="Helical" evidence="6">
    <location>
        <begin position="365"/>
        <end position="386"/>
    </location>
</feature>
<feature type="transmembrane region" description="Helical" evidence="6">
    <location>
        <begin position="218"/>
        <end position="234"/>
    </location>
</feature>
<proteinExistence type="predicted"/>
<comment type="caution">
    <text evidence="7">The sequence shown here is derived from an EMBL/GenBank/DDBJ whole genome shotgun (WGS) entry which is preliminary data.</text>
</comment>
<feature type="transmembrane region" description="Helical" evidence="6">
    <location>
        <begin position="333"/>
        <end position="353"/>
    </location>
</feature>
<keyword evidence="3 6" id="KW-0812">Transmembrane</keyword>
<evidence type="ECO:0000256" key="3">
    <source>
        <dbReference type="ARBA" id="ARBA00022692"/>
    </source>
</evidence>
<protein>
    <submittedName>
        <fullName evidence="7">Oligosaccharide flippase family protein</fullName>
    </submittedName>
</protein>
<accession>A0A9D1HBL9</accession>
<reference evidence="7" key="1">
    <citation type="submission" date="2020-10" db="EMBL/GenBank/DDBJ databases">
        <authorList>
            <person name="Gilroy R."/>
        </authorList>
    </citation>
    <scope>NUCLEOTIDE SEQUENCE</scope>
    <source>
        <strain evidence="7">1383</strain>
    </source>
</reference>
<keyword evidence="2" id="KW-1003">Cell membrane</keyword>
<feature type="transmembrane region" description="Helical" evidence="6">
    <location>
        <begin position="297"/>
        <end position="321"/>
    </location>
</feature>
<sequence length="474" mass="53297">MGIVKSLTGQTAYYGISSMLGRLLNYLLVPLWTRLIVPPDNLAIVHVLYAWAALLNVLLTYGMETAFFRFSTDPSCDRKKVGDTAFTALFTTTTAAMVLGLLFFRQIAGAIDYGAQARCLFYFVLIVAFDTYAVIPFARLRLENRALRYAVIKLAGIALTAAMNLLLICVLPYYGVMRIDVESVFLGNAVGSALVLVLLGKDLWGFSIRIDRALLRRMLSYGWPILIGGTAYVVNEVMDRVFLRELLPQDTAEYTLGVYGACFKLAIFITLFVQAFRLAVEPFFFSHAKDRDARQTYAAVTLYFTIAVAAMYIGVMANLSWLQLIIGEQYRSGIDIVPIVLFANVFLGLYYNLSMWYKLTDRTRWGAYISILGAVVTVSVIFYGVPRYGYMAAAWSHLLTYGTMMLVSYGFGQYFYPIPYRVGRIVMYLLLAWGGGYLAWYVCGGNPWIGNAILLVFCALVYLLERKDFRKTMA</sequence>
<dbReference type="EMBL" id="DVLY01000149">
    <property type="protein sequence ID" value="HIT98385.1"/>
    <property type="molecule type" value="Genomic_DNA"/>
</dbReference>
<name>A0A9D1HBL9_9FLAO</name>
<feature type="transmembrane region" description="Helical" evidence="6">
    <location>
        <begin position="150"/>
        <end position="173"/>
    </location>
</feature>
<gene>
    <name evidence="7" type="ORF">IAC44_06055</name>
</gene>
<feature type="transmembrane region" description="Helical" evidence="6">
    <location>
        <begin position="448"/>
        <end position="464"/>
    </location>
</feature>
<comment type="subcellular location">
    <subcellularLocation>
        <location evidence="1">Cell membrane</location>
        <topology evidence="1">Multi-pass membrane protein</topology>
    </subcellularLocation>
</comment>
<feature type="transmembrane region" description="Helical" evidence="6">
    <location>
        <begin position="84"/>
        <end position="108"/>
    </location>
</feature>
<dbReference type="Proteomes" id="UP000824161">
    <property type="component" value="Unassembled WGS sequence"/>
</dbReference>
<evidence type="ECO:0000256" key="6">
    <source>
        <dbReference type="SAM" id="Phobius"/>
    </source>
</evidence>
<evidence type="ECO:0000313" key="7">
    <source>
        <dbReference type="EMBL" id="HIT98385.1"/>
    </source>
</evidence>
<feature type="transmembrane region" description="Helical" evidence="6">
    <location>
        <begin position="44"/>
        <end position="63"/>
    </location>
</feature>
<dbReference type="AlphaFoldDB" id="A0A9D1HBL9"/>
<reference evidence="7" key="2">
    <citation type="journal article" date="2021" name="PeerJ">
        <title>Extensive microbial diversity within the chicken gut microbiome revealed by metagenomics and culture.</title>
        <authorList>
            <person name="Gilroy R."/>
            <person name="Ravi A."/>
            <person name="Getino M."/>
            <person name="Pursley I."/>
            <person name="Horton D.L."/>
            <person name="Alikhan N.F."/>
            <person name="Baker D."/>
            <person name="Gharbi K."/>
            <person name="Hall N."/>
            <person name="Watson M."/>
            <person name="Adriaenssens E.M."/>
            <person name="Foster-Nyarko E."/>
            <person name="Jarju S."/>
            <person name="Secka A."/>
            <person name="Antonio M."/>
            <person name="Oren A."/>
            <person name="Chaudhuri R.R."/>
            <person name="La Ragione R."/>
            <person name="Hildebrand F."/>
            <person name="Pallen M.J."/>
        </authorList>
    </citation>
    <scope>NUCLEOTIDE SEQUENCE</scope>
    <source>
        <strain evidence="7">1383</strain>
    </source>
</reference>
<evidence type="ECO:0000256" key="1">
    <source>
        <dbReference type="ARBA" id="ARBA00004651"/>
    </source>
</evidence>
<feature type="transmembrane region" description="Helical" evidence="6">
    <location>
        <begin position="120"/>
        <end position="138"/>
    </location>
</feature>
<dbReference type="InterPro" id="IPR050833">
    <property type="entry name" value="Poly_Biosynth_Transport"/>
</dbReference>
<evidence type="ECO:0000256" key="2">
    <source>
        <dbReference type="ARBA" id="ARBA00022475"/>
    </source>
</evidence>
<evidence type="ECO:0000313" key="8">
    <source>
        <dbReference type="Proteomes" id="UP000824161"/>
    </source>
</evidence>
<evidence type="ECO:0000256" key="5">
    <source>
        <dbReference type="ARBA" id="ARBA00023136"/>
    </source>
</evidence>
<dbReference type="PANTHER" id="PTHR30250">
    <property type="entry name" value="PST FAMILY PREDICTED COLANIC ACID TRANSPORTER"/>
    <property type="match status" value="1"/>
</dbReference>
<feature type="transmembrane region" description="Helical" evidence="6">
    <location>
        <begin position="425"/>
        <end position="442"/>
    </location>
</feature>
<keyword evidence="5 6" id="KW-0472">Membrane</keyword>